<dbReference type="GO" id="GO:0004065">
    <property type="term" value="F:arylsulfatase activity"/>
    <property type="evidence" value="ECO:0007669"/>
    <property type="project" value="TreeGrafter"/>
</dbReference>
<evidence type="ECO:0000256" key="6">
    <source>
        <dbReference type="ARBA" id="ARBA00022837"/>
    </source>
</evidence>
<dbReference type="InterPro" id="IPR024607">
    <property type="entry name" value="Sulfatase_CS"/>
</dbReference>
<evidence type="ECO:0000256" key="2">
    <source>
        <dbReference type="ARBA" id="ARBA00008779"/>
    </source>
</evidence>
<dbReference type="PROSITE" id="PS51257">
    <property type="entry name" value="PROKAR_LIPOPROTEIN"/>
    <property type="match status" value="1"/>
</dbReference>
<evidence type="ECO:0000259" key="9">
    <source>
        <dbReference type="Pfam" id="PF00884"/>
    </source>
</evidence>
<evidence type="ECO:0000313" key="11">
    <source>
        <dbReference type="Proteomes" id="UP000557872"/>
    </source>
</evidence>
<gene>
    <name evidence="10" type="ORF">HW115_02910</name>
</gene>
<keyword evidence="6" id="KW-0106">Calcium</keyword>
<feature type="region of interest" description="Disordered" evidence="7">
    <location>
        <begin position="450"/>
        <end position="474"/>
    </location>
</feature>
<comment type="cofactor">
    <cofactor evidence="1">
        <name>Ca(2+)</name>
        <dbReference type="ChEBI" id="CHEBI:29108"/>
    </cofactor>
</comment>
<keyword evidence="3" id="KW-0479">Metal-binding</keyword>
<dbReference type="InterPro" id="IPR017850">
    <property type="entry name" value="Alkaline_phosphatase_core_sf"/>
</dbReference>
<evidence type="ECO:0000256" key="5">
    <source>
        <dbReference type="ARBA" id="ARBA00022801"/>
    </source>
</evidence>
<name>A0A851GH17_9BACT</name>
<dbReference type="AlphaFoldDB" id="A0A851GH17"/>
<keyword evidence="11" id="KW-1185">Reference proteome</keyword>
<evidence type="ECO:0000256" key="7">
    <source>
        <dbReference type="SAM" id="MobiDB-lite"/>
    </source>
</evidence>
<dbReference type="InterPro" id="IPR000917">
    <property type="entry name" value="Sulfatase_N"/>
</dbReference>
<keyword evidence="5" id="KW-0378">Hydrolase</keyword>
<dbReference type="RefSeq" id="WP_178931065.1">
    <property type="nucleotide sequence ID" value="NZ_JACBAZ010000001.1"/>
</dbReference>
<dbReference type="EMBL" id="JACBAZ010000001">
    <property type="protein sequence ID" value="NWK54545.1"/>
    <property type="molecule type" value="Genomic_DNA"/>
</dbReference>
<dbReference type="Pfam" id="PF00884">
    <property type="entry name" value="Sulfatase"/>
    <property type="match status" value="1"/>
</dbReference>
<dbReference type="GO" id="GO:0046872">
    <property type="term" value="F:metal ion binding"/>
    <property type="evidence" value="ECO:0007669"/>
    <property type="project" value="UniProtKB-KW"/>
</dbReference>
<feature type="signal peptide" evidence="8">
    <location>
        <begin position="1"/>
        <end position="20"/>
    </location>
</feature>
<comment type="caution">
    <text evidence="10">The sequence shown here is derived from an EMBL/GenBank/DDBJ whole genome shotgun (WGS) entry which is preliminary data.</text>
</comment>
<dbReference type="Gene3D" id="3.40.720.10">
    <property type="entry name" value="Alkaline Phosphatase, subunit A"/>
    <property type="match status" value="1"/>
</dbReference>
<organism evidence="10 11">
    <name type="scientific">Oceaniferula marina</name>
    <dbReference type="NCBI Taxonomy" id="2748318"/>
    <lineage>
        <taxon>Bacteria</taxon>
        <taxon>Pseudomonadati</taxon>
        <taxon>Verrucomicrobiota</taxon>
        <taxon>Verrucomicrobiia</taxon>
        <taxon>Verrucomicrobiales</taxon>
        <taxon>Verrucomicrobiaceae</taxon>
        <taxon>Oceaniferula</taxon>
    </lineage>
</organism>
<dbReference type="CDD" id="cd16144">
    <property type="entry name" value="ARS_like"/>
    <property type="match status" value="1"/>
</dbReference>
<evidence type="ECO:0000256" key="4">
    <source>
        <dbReference type="ARBA" id="ARBA00022729"/>
    </source>
</evidence>
<evidence type="ECO:0000256" key="1">
    <source>
        <dbReference type="ARBA" id="ARBA00001913"/>
    </source>
</evidence>
<keyword evidence="4 8" id="KW-0732">Signal</keyword>
<feature type="chain" id="PRO_5032554114" evidence="8">
    <location>
        <begin position="21"/>
        <end position="474"/>
    </location>
</feature>
<dbReference type="PROSITE" id="PS00523">
    <property type="entry name" value="SULFATASE_1"/>
    <property type="match status" value="1"/>
</dbReference>
<evidence type="ECO:0000256" key="8">
    <source>
        <dbReference type="SAM" id="SignalP"/>
    </source>
</evidence>
<dbReference type="InterPro" id="IPR050738">
    <property type="entry name" value="Sulfatase"/>
</dbReference>
<reference evidence="10 11" key="1">
    <citation type="submission" date="2020-07" db="EMBL/GenBank/DDBJ databases">
        <title>Roseicoccus Jingziensis gen. nov., sp. nov., isolated from coastal seawater.</title>
        <authorList>
            <person name="Feng X."/>
        </authorList>
    </citation>
    <scope>NUCLEOTIDE SEQUENCE [LARGE SCALE GENOMIC DNA]</scope>
    <source>
        <strain evidence="10 11">N1E253</strain>
    </source>
</reference>
<proteinExistence type="inferred from homology"/>
<dbReference type="Proteomes" id="UP000557872">
    <property type="component" value="Unassembled WGS sequence"/>
</dbReference>
<dbReference type="PANTHER" id="PTHR42693:SF42">
    <property type="entry name" value="ARYLSULFATASE G"/>
    <property type="match status" value="1"/>
</dbReference>
<dbReference type="SUPFAM" id="SSF53649">
    <property type="entry name" value="Alkaline phosphatase-like"/>
    <property type="match status" value="1"/>
</dbReference>
<sequence length="474" mass="53069">MKQILWVGVLSLMVGTSCFAAEKRPPNVVLFFVDDLGWGDLGCNGNTFHLTPNIDAFAKTSRVFSDAYAYPSCSPSRACLVTGQNTPRHGIYNVKYYLGTRDWLKKIKDVKTNHFYKGDAPTIGTLMKRLGYKCGYAGKWHMGDEGKGLPQAHGFTQMNAGGCGWGHPAGGFFSPYKNTQLPDGPKGEYLSDRLTEESIGFIKKYKNEPFFLVYAPYLVHRPVEPKPEYVKLFAERPPSKTHRNQGYAAMVYAMDLAFGKLVESLKEQGVYENTLIVFTSDNGTNPACAKSLPLRGCKASIYEGGIRVPTMVYWKGVTSPGISKTPVSLLDWIPTFLDAGGGRLDGLTLDGESLLPIFDGKGKLKRDALFWHIASYQGNPSNAKNDTWTRPCSIIRTDQYKFVQEYENGTFELYDLRKDRSEKKNLAGDLPEVVSRLKKKLDTWLKDMDAVIPNEPNPNYDPSRGERVKKKKKK</sequence>
<dbReference type="PANTHER" id="PTHR42693">
    <property type="entry name" value="ARYLSULFATASE FAMILY MEMBER"/>
    <property type="match status" value="1"/>
</dbReference>
<accession>A0A851GH17</accession>
<comment type="similarity">
    <text evidence="2">Belongs to the sulfatase family.</text>
</comment>
<evidence type="ECO:0000256" key="3">
    <source>
        <dbReference type="ARBA" id="ARBA00022723"/>
    </source>
</evidence>
<evidence type="ECO:0000313" key="10">
    <source>
        <dbReference type="EMBL" id="NWK54545.1"/>
    </source>
</evidence>
<protein>
    <submittedName>
        <fullName evidence="10">Sulfatase</fullName>
    </submittedName>
</protein>
<feature type="domain" description="Sulfatase N-terminal" evidence="9">
    <location>
        <begin position="26"/>
        <end position="341"/>
    </location>
</feature>
<dbReference type="Gene3D" id="3.30.1120.10">
    <property type="match status" value="1"/>
</dbReference>